<dbReference type="Proteomes" id="UP000199665">
    <property type="component" value="Unassembled WGS sequence"/>
</dbReference>
<feature type="region of interest" description="Disordered" evidence="1">
    <location>
        <begin position="19"/>
        <end position="45"/>
    </location>
</feature>
<evidence type="ECO:0000313" key="3">
    <source>
        <dbReference type="Proteomes" id="UP000199665"/>
    </source>
</evidence>
<accession>A0ABY0YB74</accession>
<evidence type="ECO:0000256" key="1">
    <source>
        <dbReference type="SAM" id="MobiDB-lite"/>
    </source>
</evidence>
<dbReference type="EMBL" id="FNRV01000001">
    <property type="protein sequence ID" value="SED26977.1"/>
    <property type="molecule type" value="Genomic_DNA"/>
</dbReference>
<feature type="compositionally biased region" description="Polar residues" evidence="1">
    <location>
        <begin position="261"/>
        <end position="272"/>
    </location>
</feature>
<comment type="caution">
    <text evidence="2">The sequence shown here is derived from an EMBL/GenBank/DDBJ whole genome shotgun (WGS) entry which is preliminary data.</text>
</comment>
<sequence length="287" mass="30767">MNVTSTFNSAAILAYNNTSEAKTRSVAPDSEQTASKTRNEDSLSLSKTAADYSGSIANNAPFFPVRAGMNADALVLGVTRPGAVSSSAGKTFEEVATDARKRMDQKYAQMNAGDKPYSGSVEDRNALMGDLDRRSLNAVATNEGGLFSKDEQETARGLMQQQARLASGHYSGPDDQKKNWKDPFANDPVGRAKAALNFLENMSPEEKNTPQWLSQHMTLADALNQYANGSKDSADDGKKTGHFHNLAEILAGVDSDPGASKNPQNEQINNAGNAMMDRIKALTPATQ</sequence>
<feature type="region of interest" description="Disordered" evidence="1">
    <location>
        <begin position="253"/>
        <end position="276"/>
    </location>
</feature>
<reference evidence="2 3" key="1">
    <citation type="submission" date="2016-10" db="EMBL/GenBank/DDBJ databases">
        <authorList>
            <person name="Varghese N."/>
            <person name="Submissions S."/>
        </authorList>
    </citation>
    <scope>NUCLEOTIDE SEQUENCE [LARGE SCALE GENOMIC DNA]</scope>
    <source>
        <strain evidence="2 3">DSM 18327</strain>
    </source>
</reference>
<feature type="compositionally biased region" description="Polar residues" evidence="1">
    <location>
        <begin position="30"/>
        <end position="45"/>
    </location>
</feature>
<gene>
    <name evidence="2" type="ORF">SAMN05216205_4745</name>
</gene>
<organism evidence="2 3">
    <name type="scientific">Pseudomonas mohnii</name>
    <dbReference type="NCBI Taxonomy" id="395600"/>
    <lineage>
        <taxon>Bacteria</taxon>
        <taxon>Pseudomonadati</taxon>
        <taxon>Pseudomonadota</taxon>
        <taxon>Gammaproteobacteria</taxon>
        <taxon>Pseudomonadales</taxon>
        <taxon>Pseudomonadaceae</taxon>
        <taxon>Pseudomonas</taxon>
    </lineage>
</organism>
<name>A0ABY0YB74_9PSED</name>
<protein>
    <submittedName>
        <fullName evidence="2">Uncharacterized protein</fullName>
    </submittedName>
</protein>
<dbReference type="RefSeq" id="WP_090467708.1">
    <property type="nucleotide sequence ID" value="NZ_FNRV01000001.1"/>
</dbReference>
<proteinExistence type="predicted"/>
<evidence type="ECO:0000313" key="2">
    <source>
        <dbReference type="EMBL" id="SED26977.1"/>
    </source>
</evidence>
<keyword evidence="3" id="KW-1185">Reference proteome</keyword>